<dbReference type="Pfam" id="PF00583">
    <property type="entry name" value="Acetyltransf_1"/>
    <property type="match status" value="1"/>
</dbReference>
<gene>
    <name evidence="2" type="ORF">J2S10_005463</name>
</gene>
<organism evidence="2 3">
    <name type="scientific">Neobacillus ginsengisoli</name>
    <dbReference type="NCBI Taxonomy" id="904295"/>
    <lineage>
        <taxon>Bacteria</taxon>
        <taxon>Bacillati</taxon>
        <taxon>Bacillota</taxon>
        <taxon>Bacilli</taxon>
        <taxon>Bacillales</taxon>
        <taxon>Bacillaceae</taxon>
        <taxon>Neobacillus</taxon>
    </lineage>
</organism>
<dbReference type="Gene3D" id="3.40.630.30">
    <property type="match status" value="1"/>
</dbReference>
<evidence type="ECO:0000259" key="1">
    <source>
        <dbReference type="Pfam" id="PF00583"/>
    </source>
</evidence>
<keyword evidence="3" id="KW-1185">Reference proteome</keyword>
<dbReference type="Proteomes" id="UP001224122">
    <property type="component" value="Unassembled WGS sequence"/>
</dbReference>
<dbReference type="CDD" id="cd04301">
    <property type="entry name" value="NAT_SF"/>
    <property type="match status" value="1"/>
</dbReference>
<accession>A0ABT9Y517</accession>
<sequence>MDILIRQELTEEYNTTEEVVKKAFLNEEYSDKKEHLLVNRIRKSDAFIPELSLVALNQDKDIVGHILLSKIKIVDGDKTVNSLALAPVAVVPEHQKKGMGSM</sequence>
<dbReference type="EMBL" id="JAUSTW010000019">
    <property type="protein sequence ID" value="MDQ0202229.1"/>
    <property type="molecule type" value="Genomic_DNA"/>
</dbReference>
<protein>
    <submittedName>
        <fullName evidence="2">N-acetyltransferase YhbS</fullName>
    </submittedName>
</protein>
<dbReference type="SUPFAM" id="SSF55729">
    <property type="entry name" value="Acyl-CoA N-acyltransferases (Nat)"/>
    <property type="match status" value="1"/>
</dbReference>
<evidence type="ECO:0000313" key="2">
    <source>
        <dbReference type="EMBL" id="MDQ0202229.1"/>
    </source>
</evidence>
<comment type="caution">
    <text evidence="2">The sequence shown here is derived from an EMBL/GenBank/DDBJ whole genome shotgun (WGS) entry which is preliminary data.</text>
</comment>
<evidence type="ECO:0000313" key="3">
    <source>
        <dbReference type="Proteomes" id="UP001224122"/>
    </source>
</evidence>
<dbReference type="InterPro" id="IPR016181">
    <property type="entry name" value="Acyl_CoA_acyltransferase"/>
</dbReference>
<reference evidence="2 3" key="1">
    <citation type="submission" date="2023-07" db="EMBL/GenBank/DDBJ databases">
        <title>Genomic Encyclopedia of Type Strains, Phase IV (KMG-IV): sequencing the most valuable type-strain genomes for metagenomic binning, comparative biology and taxonomic classification.</title>
        <authorList>
            <person name="Goeker M."/>
        </authorList>
    </citation>
    <scope>NUCLEOTIDE SEQUENCE [LARGE SCALE GENOMIC DNA]</scope>
    <source>
        <strain evidence="2 3">DSM 27594</strain>
    </source>
</reference>
<dbReference type="InterPro" id="IPR000182">
    <property type="entry name" value="GNAT_dom"/>
</dbReference>
<feature type="domain" description="N-acetyltransferase" evidence="1">
    <location>
        <begin position="27"/>
        <end position="101"/>
    </location>
</feature>
<name>A0ABT9Y517_9BACI</name>
<proteinExistence type="predicted"/>